<evidence type="ECO:0000313" key="5">
    <source>
        <dbReference type="Proteomes" id="UP000435243"/>
    </source>
</evidence>
<evidence type="ECO:0000256" key="3">
    <source>
        <dbReference type="ARBA" id="ARBA00031983"/>
    </source>
</evidence>
<dbReference type="GO" id="GO:0005829">
    <property type="term" value="C:cytosol"/>
    <property type="evidence" value="ECO:0007669"/>
    <property type="project" value="TreeGrafter"/>
</dbReference>
<comment type="caution">
    <text evidence="4">The sequence shown here is derived from an EMBL/GenBank/DDBJ whole genome shotgun (WGS) entry which is preliminary data.</text>
</comment>
<evidence type="ECO:0000256" key="1">
    <source>
        <dbReference type="ARBA" id="ARBA00000274"/>
    </source>
</evidence>
<dbReference type="GO" id="GO:0008714">
    <property type="term" value="F:AMP nucleosidase activity"/>
    <property type="evidence" value="ECO:0007669"/>
    <property type="project" value="UniProtKB-EC"/>
</dbReference>
<dbReference type="Pfam" id="PF03641">
    <property type="entry name" value="Lysine_decarbox"/>
    <property type="match status" value="1"/>
</dbReference>
<dbReference type="AlphaFoldDB" id="A0A844ZN48"/>
<sequence>MRWKIILPAACRSRRAAGSGSWSQADLFKFPPGPLHRPRQGLRAAVKFGRTDLDKSKDSAEDPQHLVGRKFYPAEVEANFADSDPTDTPQTRHPAYRLAFRDTDFLLREELRPVRFQLELLKPEMVLEEARVGSTLVMYGSARIPSPEAAEKMQSGVGYLSDNQRTVTENLIAKAKYYDEAYKLAKMVSEKAIVEEGLRQFVVCSGGGPSIMEAANKGASDAGAESIGLNIVLPHEQAPNAYVTPYLSLNFHYFALRKMHFLIRARAVAVFPGGFGTCDELFELLTLIQTGKMKPIPILLFGRKFWNRIVDFEGLAEEGTISKSDLDLISWCETADEAWKSICNFYKLSDPISGCD</sequence>
<dbReference type="PANTHER" id="PTHR43393:SF3">
    <property type="entry name" value="LYSINE DECARBOXYLASE-LIKE PROTEIN"/>
    <property type="match status" value="1"/>
</dbReference>
<dbReference type="OrthoDB" id="9801098at2"/>
<reference evidence="4 5" key="1">
    <citation type="submission" date="2019-12" db="EMBL/GenBank/DDBJ databases">
        <title>Genomic-based taxomic classification of the family Erythrobacteraceae.</title>
        <authorList>
            <person name="Xu L."/>
        </authorList>
    </citation>
    <scope>NUCLEOTIDE SEQUENCE [LARGE SCALE GENOMIC DNA]</scope>
    <source>
        <strain evidence="4 5">JCM 16339</strain>
    </source>
</reference>
<dbReference type="InterPro" id="IPR052341">
    <property type="entry name" value="LOG_family_nucleotidases"/>
</dbReference>
<dbReference type="PANTHER" id="PTHR43393">
    <property type="entry name" value="CYTOKININ RIBOSIDE 5'-MONOPHOSPHATE PHOSPHORIBOHYDROLASE"/>
    <property type="match status" value="1"/>
</dbReference>
<comment type="catalytic activity">
    <reaction evidence="1">
        <text>AMP + H2O = D-ribose 5-phosphate + adenine</text>
        <dbReference type="Rhea" id="RHEA:20129"/>
        <dbReference type="ChEBI" id="CHEBI:15377"/>
        <dbReference type="ChEBI" id="CHEBI:16708"/>
        <dbReference type="ChEBI" id="CHEBI:78346"/>
        <dbReference type="ChEBI" id="CHEBI:456215"/>
        <dbReference type="EC" id="3.2.2.4"/>
    </reaction>
</comment>
<protein>
    <recommendedName>
        <fullName evidence="3">AMP nucleosidase</fullName>
        <ecNumber evidence="2">3.2.2.4</ecNumber>
    </recommendedName>
    <alternativeName>
        <fullName evidence="3">AMP nucleosidase</fullName>
    </alternativeName>
</protein>
<dbReference type="EMBL" id="WTYY01000005">
    <property type="protein sequence ID" value="MXO89188.1"/>
    <property type="molecule type" value="Genomic_DNA"/>
</dbReference>
<keyword evidence="5" id="KW-1185">Reference proteome</keyword>
<organism evidence="4 5">
    <name type="scientific">Alteraurantiacibacter aestuarii</name>
    <dbReference type="NCBI Taxonomy" id="650004"/>
    <lineage>
        <taxon>Bacteria</taxon>
        <taxon>Pseudomonadati</taxon>
        <taxon>Pseudomonadota</taxon>
        <taxon>Alphaproteobacteria</taxon>
        <taxon>Sphingomonadales</taxon>
        <taxon>Erythrobacteraceae</taxon>
        <taxon>Alteraurantiacibacter</taxon>
    </lineage>
</organism>
<evidence type="ECO:0000313" key="4">
    <source>
        <dbReference type="EMBL" id="MXO89188.1"/>
    </source>
</evidence>
<dbReference type="InterPro" id="IPR031100">
    <property type="entry name" value="LOG_fam"/>
</dbReference>
<dbReference type="EC" id="3.2.2.4" evidence="2"/>
<dbReference type="Gene3D" id="3.40.50.450">
    <property type="match status" value="1"/>
</dbReference>
<dbReference type="SUPFAM" id="SSF102405">
    <property type="entry name" value="MCP/YpsA-like"/>
    <property type="match status" value="1"/>
</dbReference>
<proteinExistence type="predicted"/>
<gene>
    <name evidence="4" type="ORF">GRI32_10590</name>
</gene>
<accession>A0A844ZN48</accession>
<evidence type="ECO:0000256" key="2">
    <source>
        <dbReference type="ARBA" id="ARBA00011985"/>
    </source>
</evidence>
<name>A0A844ZN48_9SPHN</name>
<dbReference type="Proteomes" id="UP000435243">
    <property type="component" value="Unassembled WGS sequence"/>
</dbReference>